<dbReference type="GO" id="GO:0004519">
    <property type="term" value="F:endonuclease activity"/>
    <property type="evidence" value="ECO:0007669"/>
    <property type="project" value="UniProtKB-UniRule"/>
</dbReference>
<evidence type="ECO:0000313" key="18">
    <source>
        <dbReference type="Proteomes" id="UP000031599"/>
    </source>
</evidence>
<keyword evidence="5" id="KW-0269">Exonuclease</keyword>
<keyword evidence="8" id="KW-0411">Iron-sulfur</keyword>
<dbReference type="InterPro" id="IPR022765">
    <property type="entry name" value="Dna2/Cas4_DUF83"/>
</dbReference>
<evidence type="ECO:0000256" key="1">
    <source>
        <dbReference type="ARBA" id="ARBA00022722"/>
    </source>
</evidence>
<feature type="region of interest" description="Disordered" evidence="15">
    <location>
        <begin position="50"/>
        <end position="78"/>
    </location>
</feature>
<comment type="subunit">
    <text evidence="13 14">Homodimer, forms a heterotetramer with a Cas2 homodimer.</text>
</comment>
<dbReference type="Gene3D" id="1.20.120.920">
    <property type="entry name" value="CRISPR-associated endonuclease Cas1, C-terminal domain"/>
    <property type="match status" value="1"/>
</dbReference>
<dbReference type="InterPro" id="IPR042211">
    <property type="entry name" value="CRISPR-assoc_Cas1_N"/>
</dbReference>
<comment type="cofactor">
    <cofactor evidence="14">
        <name>Mg(2+)</name>
        <dbReference type="ChEBI" id="CHEBI:18420"/>
    </cofactor>
    <cofactor evidence="14">
        <name>Mn(2+)</name>
        <dbReference type="ChEBI" id="CHEBI:29035"/>
    </cofactor>
</comment>
<evidence type="ECO:0000259" key="16">
    <source>
        <dbReference type="Pfam" id="PF01930"/>
    </source>
</evidence>
<proteinExistence type="inferred from homology"/>
<evidence type="ECO:0000256" key="3">
    <source>
        <dbReference type="ARBA" id="ARBA00022759"/>
    </source>
</evidence>
<reference evidence="17 18" key="1">
    <citation type="submission" date="2014-12" db="EMBL/GenBank/DDBJ databases">
        <title>Genome assembly of Enhygromyxa salina DSM 15201.</title>
        <authorList>
            <person name="Sharma G."/>
            <person name="Subramanian S."/>
        </authorList>
    </citation>
    <scope>NUCLEOTIDE SEQUENCE [LARGE SCALE GENOMIC DNA]</scope>
    <source>
        <strain evidence="17 18">DSM 15201</strain>
    </source>
</reference>
<evidence type="ECO:0000256" key="2">
    <source>
        <dbReference type="ARBA" id="ARBA00022723"/>
    </source>
</evidence>
<evidence type="ECO:0000256" key="5">
    <source>
        <dbReference type="ARBA" id="ARBA00022839"/>
    </source>
</evidence>
<dbReference type="InterPro" id="IPR042206">
    <property type="entry name" value="CRISPR-assoc_Cas1_C"/>
</dbReference>
<dbReference type="InterPro" id="IPR050646">
    <property type="entry name" value="Cas1"/>
</dbReference>
<dbReference type="GO" id="GO:0004527">
    <property type="term" value="F:exonuclease activity"/>
    <property type="evidence" value="ECO:0007669"/>
    <property type="project" value="UniProtKB-KW"/>
</dbReference>
<dbReference type="RefSeq" id="WP_146657946.1">
    <property type="nucleotide sequence ID" value="NZ_JMCC02000007.1"/>
</dbReference>
<keyword evidence="2 14" id="KW-0479">Metal-binding</keyword>
<evidence type="ECO:0000256" key="11">
    <source>
        <dbReference type="ARBA" id="ARBA00023211"/>
    </source>
</evidence>
<keyword evidence="11 14" id="KW-0464">Manganese</keyword>
<dbReference type="GO" id="GO:0051536">
    <property type="term" value="F:iron-sulfur cluster binding"/>
    <property type="evidence" value="ECO:0007669"/>
    <property type="project" value="UniProtKB-KW"/>
</dbReference>
<evidence type="ECO:0000256" key="6">
    <source>
        <dbReference type="ARBA" id="ARBA00022842"/>
    </source>
</evidence>
<keyword evidence="3 14" id="KW-0255">Endonuclease</keyword>
<evidence type="ECO:0000256" key="9">
    <source>
        <dbReference type="ARBA" id="ARBA00023118"/>
    </source>
</evidence>
<keyword evidence="9 14" id="KW-0051">Antiviral defense</keyword>
<keyword evidence="7" id="KW-0408">Iron</keyword>
<keyword evidence="1 14" id="KW-0540">Nuclease</keyword>
<evidence type="ECO:0000256" key="7">
    <source>
        <dbReference type="ARBA" id="ARBA00023004"/>
    </source>
</evidence>
<evidence type="ECO:0000256" key="13">
    <source>
        <dbReference type="ARBA" id="ARBA00038592"/>
    </source>
</evidence>
<dbReference type="InterPro" id="IPR011604">
    <property type="entry name" value="PDDEXK-like_dom_sf"/>
</dbReference>
<name>A0A0C1ZN86_9BACT</name>
<dbReference type="Pfam" id="PF01930">
    <property type="entry name" value="Cas_Cas4"/>
    <property type="match status" value="1"/>
</dbReference>
<dbReference type="Gene3D" id="3.90.320.10">
    <property type="match status" value="1"/>
</dbReference>
<feature type="domain" description="DUF83" evidence="16">
    <location>
        <begin position="21"/>
        <end position="217"/>
    </location>
</feature>
<evidence type="ECO:0000313" key="17">
    <source>
        <dbReference type="EMBL" id="KIG18934.1"/>
    </source>
</evidence>
<evidence type="ECO:0000256" key="12">
    <source>
        <dbReference type="ARBA" id="ARBA00033996"/>
    </source>
</evidence>
<dbReference type="GO" id="GO:0046872">
    <property type="term" value="F:metal ion binding"/>
    <property type="evidence" value="ECO:0007669"/>
    <property type="project" value="UniProtKB-UniRule"/>
</dbReference>
<dbReference type="InterPro" id="IPR013343">
    <property type="entry name" value="CRISPR-assoc_prot_Cas4"/>
</dbReference>
<dbReference type="GO" id="GO:0043571">
    <property type="term" value="P:maintenance of CRISPR repeat elements"/>
    <property type="evidence" value="ECO:0007669"/>
    <property type="project" value="UniProtKB-UniRule"/>
</dbReference>
<protein>
    <recommendedName>
        <fullName evidence="14">CRISPR-associated endonuclease Cas1</fullName>
        <ecNumber evidence="14">3.1.-.-</ecNumber>
    </recommendedName>
</protein>
<accession>A0A0C1ZN86</accession>
<keyword evidence="10 14" id="KW-0238">DNA-binding</keyword>
<dbReference type="HAMAP" id="MF_01470">
    <property type="entry name" value="Cas1"/>
    <property type="match status" value="1"/>
</dbReference>
<dbReference type="GO" id="GO:0003677">
    <property type="term" value="F:DNA binding"/>
    <property type="evidence" value="ECO:0007669"/>
    <property type="project" value="UniProtKB-KW"/>
</dbReference>
<dbReference type="EC" id="3.1.-.-" evidence="14"/>
<feature type="compositionally biased region" description="Basic and acidic residues" evidence="15">
    <location>
        <begin position="50"/>
        <end position="60"/>
    </location>
</feature>
<feature type="binding site" evidence="14">
    <location>
        <position position="400"/>
    </location>
    <ligand>
        <name>Mn(2+)</name>
        <dbReference type="ChEBI" id="CHEBI:29035"/>
    </ligand>
</feature>
<dbReference type="AlphaFoldDB" id="A0A0C1ZN86"/>
<dbReference type="GO" id="GO:0051607">
    <property type="term" value="P:defense response to virus"/>
    <property type="evidence" value="ECO:0007669"/>
    <property type="project" value="UniProtKB-UniRule"/>
</dbReference>
<sequence length="575" mass="64597">MQSPQFTAAHADADLLPVRMCNELVYCERLFHLEHVQGIFVDSADTINGRAEHERAEQNRGRRRRSSKTADELPPWPNAPRSLEFISNEWGIRGKIDFLEVEDEQAIVVETKHGKPPKPGPQKWQGLELPEGAWPADTAQIGLYLAMLREYGLDAQVGRIYYRASRSTVSIEWSNELETFLHAVLRRAQEVGELTTPPEPLRDSPKCPGCSLHEVCLPDEHFSLQEHQPPTRRLPIARDDRYVVHVTTPGSKVCKDGNALRIEPREGEPTRVLLKDISHVSVFGPSQITAQCFGGLLRDGIGVSHHTTTGTLLGVSAPIATRNVGLRRAQYRAADDPTKCIEVARALVVAKLRNQRTVLRRQLRQPGAGEAALREAVEHMTLSVRWAERAATLDVLRGYEGDAARSYFGALPSTLPEDWRADLAGRSRRPPRDRVNAMLSFAYSLLTREAIAAIGRVGLDPMLGFFHSMVPGRPALALDLIEPFRPAWSDTAVLRLISTSGIDRRDFTVIPAAVYLNNAGRKKLIGAHERRAREETSHPRFDYRMSYRRILELEVRVLSKFLAGEIDEYVPIWTR</sequence>
<gene>
    <name evidence="14" type="primary">cas1</name>
    <name evidence="17" type="ORF">DB30_06545</name>
</gene>
<evidence type="ECO:0000256" key="8">
    <source>
        <dbReference type="ARBA" id="ARBA00023014"/>
    </source>
</evidence>
<dbReference type="NCBIfam" id="TIGR00287">
    <property type="entry name" value="cas1"/>
    <property type="match status" value="1"/>
</dbReference>
<feature type="binding site" evidence="14">
    <location>
        <position position="467"/>
    </location>
    <ligand>
        <name>Mn(2+)</name>
        <dbReference type="ChEBI" id="CHEBI:29035"/>
    </ligand>
</feature>
<comment type="function">
    <text evidence="14">CRISPR (clustered regularly interspaced short palindromic repeat), is an adaptive immune system that provides protection against mobile genetic elements (viruses, transposable elements and conjugative plasmids). CRISPR clusters contain spacers, sequences complementary to antecedent mobile elements, and target invading nucleic acids. CRISPR clusters are transcribed and processed into CRISPR RNA (crRNA). Acts as a dsDNA endonuclease. Involved in the integration of spacer DNA into the CRISPR cassette.</text>
</comment>
<evidence type="ECO:0000256" key="4">
    <source>
        <dbReference type="ARBA" id="ARBA00022801"/>
    </source>
</evidence>
<dbReference type="Gene3D" id="3.100.10.20">
    <property type="entry name" value="CRISPR-associated endonuclease Cas1, N-terminal domain"/>
    <property type="match status" value="1"/>
</dbReference>
<evidence type="ECO:0000256" key="10">
    <source>
        <dbReference type="ARBA" id="ARBA00023125"/>
    </source>
</evidence>
<evidence type="ECO:0000256" key="15">
    <source>
        <dbReference type="SAM" id="MobiDB-lite"/>
    </source>
</evidence>
<comment type="catalytic activity">
    <reaction evidence="12">
        <text>exonucleolytic cleavage in the 5'- to 3'-direction to yield nucleoside 3'-phosphates.</text>
        <dbReference type="EC" id="3.1.12.1"/>
    </reaction>
</comment>
<dbReference type="Pfam" id="PF01867">
    <property type="entry name" value="Cas_Cas1"/>
    <property type="match status" value="1"/>
</dbReference>
<dbReference type="CDD" id="cd09634">
    <property type="entry name" value="Cas1_I-II-III"/>
    <property type="match status" value="1"/>
</dbReference>
<feature type="binding site" evidence="14">
    <location>
        <position position="482"/>
    </location>
    <ligand>
        <name>Mn(2+)</name>
        <dbReference type="ChEBI" id="CHEBI:29035"/>
    </ligand>
</feature>
<comment type="caution">
    <text evidence="17">The sequence shown here is derived from an EMBL/GenBank/DDBJ whole genome shotgun (WGS) entry which is preliminary data.</text>
</comment>
<evidence type="ECO:0000256" key="14">
    <source>
        <dbReference type="HAMAP-Rule" id="MF_01470"/>
    </source>
</evidence>
<dbReference type="Proteomes" id="UP000031599">
    <property type="component" value="Unassembled WGS sequence"/>
</dbReference>
<dbReference type="NCBIfam" id="TIGR00372">
    <property type="entry name" value="cas4"/>
    <property type="match status" value="1"/>
</dbReference>
<comment type="similarity">
    <text evidence="14">Belongs to the CRISPR-associated endonuclease Cas1 family.</text>
</comment>
<dbReference type="InterPro" id="IPR002729">
    <property type="entry name" value="CRISPR-assoc_Cas1"/>
</dbReference>
<keyword evidence="6 14" id="KW-0460">Magnesium</keyword>
<dbReference type="PANTHER" id="PTHR34353">
    <property type="entry name" value="CRISPR-ASSOCIATED ENDONUCLEASE CAS1 1"/>
    <property type="match status" value="1"/>
</dbReference>
<organism evidence="17 18">
    <name type="scientific">Enhygromyxa salina</name>
    <dbReference type="NCBI Taxonomy" id="215803"/>
    <lineage>
        <taxon>Bacteria</taxon>
        <taxon>Pseudomonadati</taxon>
        <taxon>Myxococcota</taxon>
        <taxon>Polyangia</taxon>
        <taxon>Nannocystales</taxon>
        <taxon>Nannocystaceae</taxon>
        <taxon>Enhygromyxa</taxon>
    </lineage>
</organism>
<keyword evidence="4 14" id="KW-0378">Hydrolase</keyword>
<dbReference type="EMBL" id="JMCC02000007">
    <property type="protein sequence ID" value="KIG18934.1"/>
    <property type="molecule type" value="Genomic_DNA"/>
</dbReference>
<dbReference type="PANTHER" id="PTHR34353:SF2">
    <property type="entry name" value="CRISPR-ASSOCIATED ENDONUCLEASE CAS1 1"/>
    <property type="match status" value="1"/>
</dbReference>